<feature type="compositionally biased region" description="Basic and acidic residues" evidence="37">
    <location>
        <begin position="1110"/>
        <end position="1128"/>
    </location>
</feature>
<evidence type="ECO:0000256" key="34">
    <source>
        <dbReference type="ARBA" id="ARBA00057145"/>
    </source>
</evidence>
<dbReference type="HAMAP" id="MF_03001">
    <property type="entry name" value="eIF3b"/>
    <property type="match status" value="1"/>
</dbReference>
<dbReference type="GO" id="GO:0005789">
    <property type="term" value="C:endoplasmic reticulum membrane"/>
    <property type="evidence" value="ECO:0007669"/>
    <property type="project" value="UniProtKB-SubCell"/>
</dbReference>
<evidence type="ECO:0000256" key="8">
    <source>
        <dbReference type="ARBA" id="ARBA00022574"/>
    </source>
</evidence>
<evidence type="ECO:0000256" key="28">
    <source>
        <dbReference type="ARBA" id="ARBA00023163"/>
    </source>
</evidence>
<evidence type="ECO:0000256" key="11">
    <source>
        <dbReference type="ARBA" id="ARBA00022703"/>
    </source>
</evidence>
<keyword evidence="24" id="KW-1133">Transmembrane helix</keyword>
<evidence type="ECO:0000256" key="20">
    <source>
        <dbReference type="ARBA" id="ARBA00022840"/>
    </source>
</evidence>
<dbReference type="Proteomes" id="UP001497482">
    <property type="component" value="Chromosome 3"/>
</dbReference>
<gene>
    <name evidence="36" type="primary">EIF3B</name>
    <name evidence="36" type="synonym">EIF3S9</name>
    <name evidence="41" type="ORF">KC01_LOCUS29242</name>
</gene>
<evidence type="ECO:0000256" key="9">
    <source>
        <dbReference type="ARBA" id="ARBA00022679"/>
    </source>
</evidence>
<evidence type="ECO:0000256" key="26">
    <source>
        <dbReference type="ARBA" id="ARBA00023136"/>
    </source>
</evidence>
<dbReference type="GO" id="GO:0031369">
    <property type="term" value="F:translation initiation factor binding"/>
    <property type="evidence" value="ECO:0007669"/>
    <property type="project" value="InterPro"/>
</dbReference>
<keyword evidence="17" id="KW-0418">Kinase</keyword>
<accession>A0AAV2LLX3</accession>
<keyword evidence="26" id="KW-0472">Membrane</keyword>
<dbReference type="Gene3D" id="3.30.70.330">
    <property type="match status" value="1"/>
</dbReference>
<dbReference type="CDD" id="cd10422">
    <property type="entry name" value="RNase_Ire1"/>
    <property type="match status" value="1"/>
</dbReference>
<protein>
    <recommendedName>
        <fullName evidence="36">Eukaryotic translation initiation factor 3 subunit B</fullName>
        <shortName evidence="36">eIF3b</shortName>
    </recommendedName>
    <alternativeName>
        <fullName evidence="36">Eukaryotic translation initiation factor 3 subunit 9</fullName>
    </alternativeName>
    <alternativeName>
        <fullName evidence="36">eIF-3-eta</fullName>
    </alternativeName>
</protein>
<evidence type="ECO:0000256" key="29">
    <source>
        <dbReference type="ARBA" id="ARBA00023180"/>
    </source>
</evidence>
<evidence type="ECO:0000256" key="12">
    <source>
        <dbReference type="ARBA" id="ARBA00022723"/>
    </source>
</evidence>
<comment type="catalytic activity">
    <reaction evidence="33">
        <text>L-seryl-[protein] + ATP = O-phospho-L-seryl-[protein] + ADP + H(+)</text>
        <dbReference type="Rhea" id="RHEA:17989"/>
        <dbReference type="Rhea" id="RHEA-COMP:9863"/>
        <dbReference type="Rhea" id="RHEA-COMP:11604"/>
        <dbReference type="ChEBI" id="CHEBI:15378"/>
        <dbReference type="ChEBI" id="CHEBI:29999"/>
        <dbReference type="ChEBI" id="CHEBI:30616"/>
        <dbReference type="ChEBI" id="CHEBI:83421"/>
        <dbReference type="ChEBI" id="CHEBI:456216"/>
        <dbReference type="EC" id="2.7.11.1"/>
    </reaction>
</comment>
<dbReference type="InterPro" id="IPR018391">
    <property type="entry name" value="PQQ_b-propeller_rpt"/>
</dbReference>
<proteinExistence type="inferred from homology"/>
<evidence type="ECO:0000256" key="16">
    <source>
        <dbReference type="ARBA" id="ARBA00022765"/>
    </source>
</evidence>
<dbReference type="GO" id="GO:0010494">
    <property type="term" value="C:cytoplasmic stress granule"/>
    <property type="evidence" value="ECO:0007669"/>
    <property type="project" value="UniProtKB-SubCell"/>
</dbReference>
<evidence type="ECO:0000256" key="18">
    <source>
        <dbReference type="ARBA" id="ARBA00022801"/>
    </source>
</evidence>
<feature type="compositionally biased region" description="Acidic residues" evidence="37">
    <location>
        <begin position="7"/>
        <end position="27"/>
    </location>
</feature>
<keyword evidence="13" id="KW-0732">Signal</keyword>
<keyword evidence="21" id="KW-0460">Magnesium</keyword>
<evidence type="ECO:0000256" key="1">
    <source>
        <dbReference type="ARBA" id="ARBA00001946"/>
    </source>
</evidence>
<dbReference type="Gene3D" id="1.10.510.10">
    <property type="entry name" value="Transferase(Phosphotransferase) domain 1"/>
    <property type="match status" value="1"/>
</dbReference>
<dbReference type="Gene3D" id="3.30.200.20">
    <property type="entry name" value="Phosphorylase Kinase, domain 1"/>
    <property type="match status" value="1"/>
</dbReference>
<dbReference type="SMART" id="SM00220">
    <property type="entry name" value="S_TKc"/>
    <property type="match status" value="1"/>
</dbReference>
<dbReference type="GO" id="GO:0036498">
    <property type="term" value="P:IRE1-mediated unfolded protein response"/>
    <property type="evidence" value="ECO:0007669"/>
    <property type="project" value="UniProtKB-ARBA"/>
</dbReference>
<keyword evidence="27" id="KW-1015">Disulfide bond</keyword>
<dbReference type="FunFam" id="2.130.10.10:FF:001855">
    <property type="entry name" value="Eukaryotic translation initiation factor 3 subunit B"/>
    <property type="match status" value="1"/>
</dbReference>
<keyword evidence="19" id="KW-0256">Endoplasmic reticulum</keyword>
<dbReference type="FunFam" id="2.120.10.30:FF:000274">
    <property type="entry name" value="Eukaryotic translation initiation factor 3 subunit B"/>
    <property type="match status" value="1"/>
</dbReference>
<comment type="subcellular location">
    <subcellularLocation>
        <location evidence="3">Cytoplasm</location>
        <location evidence="3">Stress granule</location>
    </subcellularLocation>
    <subcellularLocation>
        <location evidence="2">Endoplasmic reticulum membrane</location>
        <topology evidence="2">Single-pass type I membrane protein</topology>
    </subcellularLocation>
</comment>
<evidence type="ECO:0000256" key="4">
    <source>
        <dbReference type="ARBA" id="ARBA00022490"/>
    </source>
</evidence>
<dbReference type="EMBL" id="OZ035825">
    <property type="protein sequence ID" value="CAL1601237.1"/>
    <property type="molecule type" value="Genomic_DNA"/>
</dbReference>
<dbReference type="InterPro" id="IPR000504">
    <property type="entry name" value="RRM_dom"/>
</dbReference>
<keyword evidence="42" id="KW-1185">Reference proteome</keyword>
<keyword evidence="7" id="KW-0597">Phosphoprotein</keyword>
<dbReference type="GO" id="GO:0001732">
    <property type="term" value="P:formation of cytoplasmic translation initiation complex"/>
    <property type="evidence" value="ECO:0007669"/>
    <property type="project" value="UniProtKB-UniRule"/>
</dbReference>
<evidence type="ECO:0000256" key="31">
    <source>
        <dbReference type="ARBA" id="ARBA00023268"/>
    </source>
</evidence>
<feature type="compositionally biased region" description="Low complexity" evidence="37">
    <location>
        <begin position="1226"/>
        <end position="1260"/>
    </location>
</feature>
<dbReference type="GO" id="GO:0046872">
    <property type="term" value="F:metal ion binding"/>
    <property type="evidence" value="ECO:0007669"/>
    <property type="project" value="UniProtKB-KW"/>
</dbReference>
<dbReference type="SUPFAM" id="SSF50998">
    <property type="entry name" value="Quinoprotein alcohol dehydrogenase-like"/>
    <property type="match status" value="1"/>
</dbReference>
<organism evidence="41 42">
    <name type="scientific">Knipowitschia caucasica</name>
    <name type="common">Caucasian dwarf goby</name>
    <name type="synonym">Pomatoschistus caucasicus</name>
    <dbReference type="NCBI Taxonomy" id="637954"/>
    <lineage>
        <taxon>Eukaryota</taxon>
        <taxon>Metazoa</taxon>
        <taxon>Chordata</taxon>
        <taxon>Craniata</taxon>
        <taxon>Vertebrata</taxon>
        <taxon>Euteleostomi</taxon>
        <taxon>Actinopterygii</taxon>
        <taxon>Neopterygii</taxon>
        <taxon>Teleostei</taxon>
        <taxon>Neoteleostei</taxon>
        <taxon>Acanthomorphata</taxon>
        <taxon>Gobiaria</taxon>
        <taxon>Gobiiformes</taxon>
        <taxon>Gobioidei</taxon>
        <taxon>Gobiidae</taxon>
        <taxon>Gobiinae</taxon>
        <taxon>Knipowitschia</taxon>
    </lineage>
</organism>
<dbReference type="GO" id="GO:0010629">
    <property type="term" value="P:negative regulation of gene expression"/>
    <property type="evidence" value="ECO:0007669"/>
    <property type="project" value="UniProtKB-ARBA"/>
</dbReference>
<evidence type="ECO:0000256" key="25">
    <source>
        <dbReference type="ARBA" id="ARBA00023015"/>
    </source>
</evidence>
<comment type="subunit">
    <text evidence="35">Component of the eukaryotic translation initiation factor 3 (eIF-3) complex, which is composed of 13 subunits: EIF3A, EIF3B, EIF3C, EIF3D, EIF3E, EIF3F, EIF3G, EIF3H, EIF3I, EIF3J, EIF3K, EIF3L and EIF3M. The eIF-3 complex appears to include 3 stable modules: module A is composed of EIF3A, EIF3B, EIF3G and EIF3I; module B is composed of EIF3F, EIF3H, and EIF3M; and module C is composed of EIF3C, EIF3D, EIF3E, EIF3K and EIF3L. EIF3C of module C binds EIF3B of module A and EIF3H of module B, thereby linking the three modules. EIF3J is a labile subunit that binds to the eIF-3 complex via EIF3B. The eIF-3 complex interacts with RPS6KB1 under conditions of nutrient depletion. Mitogenic stimulation leads to binding and activation of a complex composed of MTOR and RPTOR, leading to phosphorylation and release of RPS6KB1 and binding of EIF4B to eIF-3. Also interacts with UPF2 and HNRPD. Interacts with METTL3. Interacts with DDX3X.</text>
</comment>
<feature type="region of interest" description="Disordered" evidence="37">
    <location>
        <begin position="1191"/>
        <end position="1271"/>
    </location>
</feature>
<dbReference type="InterPro" id="IPR015943">
    <property type="entry name" value="WD40/YVTN_repeat-like_dom_sf"/>
</dbReference>
<evidence type="ECO:0000256" key="24">
    <source>
        <dbReference type="ARBA" id="ARBA00022989"/>
    </source>
</evidence>
<dbReference type="InterPro" id="IPR013979">
    <property type="entry name" value="TIF_beta_prop-like"/>
</dbReference>
<feature type="compositionally biased region" description="Polar residues" evidence="37">
    <location>
        <begin position="1191"/>
        <end position="1212"/>
    </location>
</feature>
<dbReference type="Pfam" id="PF06479">
    <property type="entry name" value="Ribonuc_2-5A"/>
    <property type="match status" value="1"/>
</dbReference>
<keyword evidence="9" id="KW-0808">Transferase</keyword>
<dbReference type="GO" id="GO:0005852">
    <property type="term" value="C:eukaryotic translation initiation factor 3 complex"/>
    <property type="evidence" value="ECO:0007669"/>
    <property type="project" value="UniProtKB-UniRule"/>
</dbReference>
<dbReference type="CDD" id="cd13982">
    <property type="entry name" value="STKc_IRE1"/>
    <property type="match status" value="1"/>
</dbReference>
<keyword evidence="18" id="KW-0378">Hydrolase</keyword>
<dbReference type="GO" id="GO:0033290">
    <property type="term" value="C:eukaryotic 48S preinitiation complex"/>
    <property type="evidence" value="ECO:0007669"/>
    <property type="project" value="UniProtKB-UniRule"/>
</dbReference>
<evidence type="ECO:0000256" key="32">
    <source>
        <dbReference type="ARBA" id="ARBA00047899"/>
    </source>
</evidence>
<evidence type="ECO:0000256" key="7">
    <source>
        <dbReference type="ARBA" id="ARBA00022553"/>
    </source>
</evidence>
<dbReference type="GO" id="GO:0042803">
    <property type="term" value="F:protein homodimerization activity"/>
    <property type="evidence" value="ECO:0007669"/>
    <property type="project" value="UniProtKB-ARBA"/>
</dbReference>
<feature type="domain" description="Protein kinase" evidence="38">
    <location>
        <begin position="1276"/>
        <end position="1536"/>
    </location>
</feature>
<keyword evidence="28" id="KW-0804">Transcription</keyword>
<keyword evidence="20" id="KW-0067">ATP-binding</keyword>
<dbReference type="SMART" id="SM00580">
    <property type="entry name" value="PUG"/>
    <property type="match status" value="1"/>
</dbReference>
<dbReference type="PROSITE" id="PS51392">
    <property type="entry name" value="KEN"/>
    <property type="match status" value="1"/>
</dbReference>
<keyword evidence="23 36" id="KW-0648">Protein biosynthesis</keyword>
<dbReference type="SUPFAM" id="SSF56112">
    <property type="entry name" value="Protein kinase-like (PK-like)"/>
    <property type="match status" value="1"/>
</dbReference>
<dbReference type="Gene3D" id="1.20.1440.180">
    <property type="entry name" value="KEN domain"/>
    <property type="match status" value="1"/>
</dbReference>
<dbReference type="Pfam" id="PF00069">
    <property type="entry name" value="Pkinase"/>
    <property type="match status" value="1"/>
</dbReference>
<keyword evidence="12" id="KW-0479">Metal-binding</keyword>
<dbReference type="GO" id="GO:0003743">
    <property type="term" value="F:translation initiation factor activity"/>
    <property type="evidence" value="ECO:0007669"/>
    <property type="project" value="UniProtKB-UniRule"/>
</dbReference>
<dbReference type="InterPro" id="IPR008271">
    <property type="entry name" value="Ser/Thr_kinase_AS"/>
</dbReference>
<dbReference type="GO" id="GO:0005524">
    <property type="term" value="F:ATP binding"/>
    <property type="evidence" value="ECO:0007669"/>
    <property type="project" value="UniProtKB-KW"/>
</dbReference>
<feature type="domain" description="RRM" evidence="39">
    <location>
        <begin position="52"/>
        <end position="135"/>
    </location>
</feature>
<evidence type="ECO:0000256" key="36">
    <source>
        <dbReference type="HAMAP-Rule" id="MF_03001"/>
    </source>
</evidence>
<evidence type="ECO:0000256" key="13">
    <source>
        <dbReference type="ARBA" id="ARBA00022729"/>
    </source>
</evidence>
<dbReference type="PANTHER" id="PTHR14068">
    <property type="entry name" value="EUKARYOTIC TRANSLATION INITIATION FACTOR 3 EIF3 -RELATED"/>
    <property type="match status" value="1"/>
</dbReference>
<reference evidence="41 42" key="1">
    <citation type="submission" date="2024-04" db="EMBL/GenBank/DDBJ databases">
        <authorList>
            <person name="Waldvogel A.-M."/>
            <person name="Schoenle A."/>
        </authorList>
    </citation>
    <scope>NUCLEOTIDE SEQUENCE [LARGE SCALE GENOMIC DNA]</scope>
</reference>
<keyword evidence="30" id="KW-0834">Unfolded protein response</keyword>
<dbReference type="InterPro" id="IPR011400">
    <property type="entry name" value="EIF3B"/>
</dbReference>
<feature type="domain" description="KEN" evidence="40">
    <location>
        <begin position="1539"/>
        <end position="1667"/>
    </location>
</feature>
<evidence type="ECO:0000256" key="6">
    <source>
        <dbReference type="ARBA" id="ARBA00022540"/>
    </source>
</evidence>
<feature type="region of interest" description="Disordered" evidence="37">
    <location>
        <begin position="1"/>
        <end position="27"/>
    </location>
</feature>
<dbReference type="InterPro" id="IPR000719">
    <property type="entry name" value="Prot_kinase_dom"/>
</dbReference>
<comment type="similarity">
    <text evidence="36">Belongs to the eIF-3 subunit B family.</text>
</comment>
<dbReference type="GO" id="GO:0004521">
    <property type="term" value="F:RNA endonuclease activity"/>
    <property type="evidence" value="ECO:0007669"/>
    <property type="project" value="UniProtKB-ARBA"/>
</dbReference>
<evidence type="ECO:0000256" key="14">
    <source>
        <dbReference type="ARBA" id="ARBA00022737"/>
    </source>
</evidence>
<evidence type="ECO:0000313" key="41">
    <source>
        <dbReference type="EMBL" id="CAL1601237.1"/>
    </source>
</evidence>
<feature type="region of interest" description="Disordered" evidence="37">
    <location>
        <begin position="1079"/>
        <end position="1131"/>
    </location>
</feature>
<dbReference type="PROSITE" id="PS50102">
    <property type="entry name" value="RRM"/>
    <property type="match status" value="1"/>
</dbReference>
<keyword evidence="4 36" id="KW-0963">Cytoplasm</keyword>
<dbReference type="GO" id="GO:0016282">
    <property type="term" value="C:eukaryotic 43S preinitiation complex"/>
    <property type="evidence" value="ECO:0007669"/>
    <property type="project" value="UniProtKB-UniRule"/>
</dbReference>
<comment type="function">
    <text evidence="34">RNA-binding component of the eukaryotic translation initiation factor 3 (eIF-3) complex, which is required for several steps in the initiation of protein synthesis. The eIF-3 complex associates with the 40S ribosome and facilitates the recruitment of eIF-1, eIF-1A, eIF-2:GTP:methionyl-tRNAi and eIF-5 to form the 43S pre-initiation complex (43S PIC). The eIF-3 complex stimulates mRNA recruitment to the 43S PIC and scanning of the mRNA for AUG recognition. The eIF-3 complex is also required for disassembly and recycling of post-termination ribosomal complexes and subsequently prevents premature joining of the 40S and 60S ribosomal subunits prior to initiation. The eIF-3 complex specifically targets and initiates translation of a subset of mRNAs involved in cell proliferation, including cell cycling, differentiation and apoptosis, and uses different modes of RNA stem-loop binding to exert either translational activation or repression.</text>
</comment>
<keyword evidence="6 36" id="KW-0396">Initiation factor</keyword>
<evidence type="ECO:0000259" key="38">
    <source>
        <dbReference type="PROSITE" id="PS50011"/>
    </source>
</evidence>
<keyword evidence="10" id="KW-0812">Transmembrane</keyword>
<evidence type="ECO:0000256" key="3">
    <source>
        <dbReference type="ARBA" id="ARBA00004210"/>
    </source>
</evidence>
<dbReference type="PROSITE" id="PS50011">
    <property type="entry name" value="PROTEIN_KINASE_DOM"/>
    <property type="match status" value="1"/>
</dbReference>
<evidence type="ECO:0000256" key="5">
    <source>
        <dbReference type="ARBA" id="ARBA00022527"/>
    </source>
</evidence>
<keyword evidence="14" id="KW-0677">Repeat</keyword>
<comment type="function">
    <text evidence="36">RNA-binding component of the eukaryotic translation initiation factor 3 (eIF-3) complex, which is involved in protein synthesis of a specialized repertoire of mRNAs and, together with other initiation factors, stimulates binding of mRNA and methionyl-tRNAi to the 40S ribosome. The eIF-3 complex specifically targets and initiates translation of a subset of mRNAs involved in cell proliferation.</text>
</comment>
<dbReference type="InterPro" id="IPR011047">
    <property type="entry name" value="Quinoprotein_ADH-like_sf"/>
</dbReference>
<dbReference type="InterPro" id="IPR035979">
    <property type="entry name" value="RBD_domain_sf"/>
</dbReference>
<evidence type="ECO:0000256" key="23">
    <source>
        <dbReference type="ARBA" id="ARBA00022917"/>
    </source>
</evidence>
<evidence type="ECO:0000259" key="39">
    <source>
        <dbReference type="PROSITE" id="PS50102"/>
    </source>
</evidence>
<evidence type="ECO:0000256" key="22">
    <source>
        <dbReference type="ARBA" id="ARBA00022884"/>
    </source>
</evidence>
<dbReference type="FunFam" id="1.20.1440.180:FF:000001">
    <property type="entry name" value="Serine/threonine-protein kinase/endoribonuclease IRE1"/>
    <property type="match status" value="1"/>
</dbReference>
<dbReference type="GO" id="GO:0006915">
    <property type="term" value="P:apoptotic process"/>
    <property type="evidence" value="ECO:0007669"/>
    <property type="project" value="UniProtKB-KW"/>
</dbReference>
<dbReference type="GO" id="GO:0003723">
    <property type="term" value="F:RNA binding"/>
    <property type="evidence" value="ECO:0007669"/>
    <property type="project" value="UniProtKB-UniRule"/>
</dbReference>
<dbReference type="FunFam" id="3.30.70.330:FF:000164">
    <property type="entry name" value="Eukaryotic translation initiation factor 3 subunit B"/>
    <property type="match status" value="1"/>
</dbReference>
<name>A0AAV2LLX3_KNICA</name>
<evidence type="ECO:0000313" key="42">
    <source>
        <dbReference type="Proteomes" id="UP001497482"/>
    </source>
</evidence>
<keyword evidence="25" id="KW-0805">Transcription regulation</keyword>
<dbReference type="GO" id="GO:0006397">
    <property type="term" value="P:mRNA processing"/>
    <property type="evidence" value="ECO:0007669"/>
    <property type="project" value="InterPro"/>
</dbReference>
<evidence type="ECO:0000256" key="17">
    <source>
        <dbReference type="ARBA" id="ARBA00022777"/>
    </source>
</evidence>
<dbReference type="CDD" id="cd12278">
    <property type="entry name" value="RRM_eIF3B"/>
    <property type="match status" value="1"/>
</dbReference>
<evidence type="ECO:0000259" key="40">
    <source>
        <dbReference type="PROSITE" id="PS51392"/>
    </source>
</evidence>
<keyword evidence="8" id="KW-0853">WD repeat</keyword>
<dbReference type="CDD" id="cd09769">
    <property type="entry name" value="Luminal_IRE1"/>
    <property type="match status" value="1"/>
</dbReference>
<evidence type="ECO:0000256" key="27">
    <source>
        <dbReference type="ARBA" id="ARBA00023157"/>
    </source>
</evidence>
<keyword evidence="31" id="KW-0511">Multifunctional enzyme</keyword>
<evidence type="ECO:0000256" key="2">
    <source>
        <dbReference type="ARBA" id="ARBA00004115"/>
    </source>
</evidence>
<keyword evidence="22 36" id="KW-0694">RNA-binding</keyword>
<dbReference type="GO" id="GO:0033120">
    <property type="term" value="P:positive regulation of RNA splicing"/>
    <property type="evidence" value="ECO:0007669"/>
    <property type="project" value="UniProtKB-ARBA"/>
</dbReference>
<dbReference type="SUPFAM" id="SSF82171">
    <property type="entry name" value="DPP6 N-terminal domain-like"/>
    <property type="match status" value="1"/>
</dbReference>
<comment type="catalytic activity">
    <reaction evidence="32">
        <text>L-threonyl-[protein] + ATP = O-phospho-L-threonyl-[protein] + ADP + H(+)</text>
        <dbReference type="Rhea" id="RHEA:46608"/>
        <dbReference type="Rhea" id="RHEA-COMP:11060"/>
        <dbReference type="Rhea" id="RHEA-COMP:11605"/>
        <dbReference type="ChEBI" id="CHEBI:15378"/>
        <dbReference type="ChEBI" id="CHEBI:30013"/>
        <dbReference type="ChEBI" id="CHEBI:30616"/>
        <dbReference type="ChEBI" id="CHEBI:61977"/>
        <dbReference type="ChEBI" id="CHEBI:456216"/>
        <dbReference type="EC" id="2.7.11.1"/>
    </reaction>
</comment>
<dbReference type="Gene3D" id="2.130.10.10">
    <property type="entry name" value="YVTN repeat-like/Quinoprotein amine dehydrogenase"/>
    <property type="match status" value="2"/>
</dbReference>
<keyword evidence="29" id="KW-0325">Glycoprotein</keyword>
<dbReference type="InterPro" id="IPR034363">
    <property type="entry name" value="eIF3B_RRM"/>
</dbReference>
<dbReference type="InterPro" id="IPR012677">
    <property type="entry name" value="Nucleotide-bd_a/b_plait_sf"/>
</dbReference>
<dbReference type="Pfam" id="PF08662">
    <property type="entry name" value="eIF2A"/>
    <property type="match status" value="2"/>
</dbReference>
<dbReference type="FunFam" id="3.30.200.20:FF:000077">
    <property type="entry name" value="Putative Serine/threonine-protein kinase/endoribonuclease IRE1"/>
    <property type="match status" value="1"/>
</dbReference>
<dbReference type="SUPFAM" id="SSF54928">
    <property type="entry name" value="RNA-binding domain, RBD"/>
    <property type="match status" value="1"/>
</dbReference>
<dbReference type="FunFam" id="1.10.510.10:FF:000215">
    <property type="entry name" value="serine/threonine-protein kinase/endoribonuclease IRE1 isoform X1"/>
    <property type="match status" value="1"/>
</dbReference>
<dbReference type="InterPro" id="IPR038357">
    <property type="entry name" value="KEN_sf"/>
</dbReference>
<keyword evidence="16" id="KW-0013">ADP-ribosylation</keyword>
<dbReference type="PROSITE" id="PS00108">
    <property type="entry name" value="PROTEIN_KINASE_ST"/>
    <property type="match status" value="1"/>
</dbReference>
<evidence type="ECO:0000256" key="15">
    <source>
        <dbReference type="ARBA" id="ARBA00022741"/>
    </source>
</evidence>
<dbReference type="Pfam" id="PF00076">
    <property type="entry name" value="RRM_1"/>
    <property type="match status" value="1"/>
</dbReference>
<keyword evidence="11" id="KW-0053">Apoptosis</keyword>
<evidence type="ECO:0000256" key="30">
    <source>
        <dbReference type="ARBA" id="ARBA00023230"/>
    </source>
</evidence>
<comment type="cofactor">
    <cofactor evidence="1">
        <name>Mg(2+)</name>
        <dbReference type="ChEBI" id="CHEBI:18420"/>
    </cofactor>
</comment>
<evidence type="ECO:0000256" key="35">
    <source>
        <dbReference type="ARBA" id="ARBA00065212"/>
    </source>
</evidence>
<dbReference type="GO" id="GO:1905898">
    <property type="term" value="P:positive regulation of response to endoplasmic reticulum stress"/>
    <property type="evidence" value="ECO:0007669"/>
    <property type="project" value="UniProtKB-ARBA"/>
</dbReference>
<dbReference type="GO" id="GO:0016787">
    <property type="term" value="F:hydrolase activity"/>
    <property type="evidence" value="ECO:0007669"/>
    <property type="project" value="UniProtKB-KW"/>
</dbReference>
<dbReference type="SMART" id="SM00564">
    <property type="entry name" value="PQQ"/>
    <property type="match status" value="5"/>
</dbReference>
<evidence type="ECO:0000256" key="10">
    <source>
        <dbReference type="ARBA" id="ARBA00022692"/>
    </source>
</evidence>
<evidence type="ECO:0000256" key="19">
    <source>
        <dbReference type="ARBA" id="ARBA00022824"/>
    </source>
</evidence>
<evidence type="ECO:0000256" key="21">
    <source>
        <dbReference type="ARBA" id="ARBA00022842"/>
    </source>
</evidence>
<dbReference type="InterPro" id="IPR011009">
    <property type="entry name" value="Kinase-like_dom_sf"/>
</dbReference>
<dbReference type="InterPro" id="IPR010513">
    <property type="entry name" value="KEN_dom"/>
</dbReference>
<dbReference type="PANTHER" id="PTHR14068:SF0">
    <property type="entry name" value="EUKARYOTIC TRANSLATION INITIATION FACTOR 3 SUBUNIT B"/>
    <property type="match status" value="1"/>
</dbReference>
<keyword evidence="5" id="KW-0723">Serine/threonine-protein kinase</keyword>
<dbReference type="FunFam" id="2.130.10.10:FF:000225">
    <property type="entry name" value="Endoplasmic reticulum to nucleus-signaling 1"/>
    <property type="match status" value="1"/>
</dbReference>
<evidence type="ECO:0000256" key="33">
    <source>
        <dbReference type="ARBA" id="ARBA00048679"/>
    </source>
</evidence>
<dbReference type="FunFam" id="2.130.10.10:FF:000489">
    <property type="entry name" value="Eukaryotic translation initiation factor 3 subunit B"/>
    <property type="match status" value="1"/>
</dbReference>
<keyword evidence="15" id="KW-0547">Nucleotide-binding</keyword>
<dbReference type="GO" id="GO:0004674">
    <property type="term" value="F:protein serine/threonine kinase activity"/>
    <property type="evidence" value="ECO:0007669"/>
    <property type="project" value="UniProtKB-KW"/>
</dbReference>
<sequence>MRSTVDMVDDPDYEEEEPSFSDPEDFVDDIEDDELLDDILREKPQEADGIDSMVVVDNVPQVGPERLDKLKNVIHKIFSKFGKITTEFYPEVEGTTKGYIFLEYVSPTQAMEAVKNADGYKLDKQHTFRVNLFTDFDKYMTISDEWETPEKQPFKDFGNMRHWIEDPDCRDQFSVIYEAGERTAIFSNDAKESILVEERARWTETYVRWSPKGTYLATFHQRGIALWGGEKFKQIQRFSHQGVSLIDFSPCERYVVTFSPLMDTKEDPQAIIIWDILTGQKKRGFHCESSAHWPIFKWSHDGKFFARMTTDTLSIYETPSMGLLDKKSLKITGIKDFSWSPGDNIIAFWVPEDKDIPARVTLMQLPSRQEIRVRNLFNVVDCKLHWQRNGDYLCVKVDRTPKGTQGVVTNFEIFRMREKQVPVDVVEMKESIIAFAWEPNGSKFAVLHGESPRINASFYHVKNNGKIELTKMFDKQQANSIFWSPQGQFMVLAGLRSMNGALAFVDTSDCTMMNIAEHYMASDVEWDPTGRFLVTSVSWWSHKVDNAYWLWTFQGRLLQKNNKDRFCQLLWRPRPPSLLSAEEIKNIKKDLKKYSKIFEQKDRLSQSKASKELVDKRRSMMEDYRKYREATQATYQEQKTLRLELRGGVDTDELDSNSHTQSVRCCVEKRRGVIDWRFSRSVGKTMKRGVLGIVLSLARLFLGLSWLSCKDGLLKVSAVTLPESLLFVSTLDGNLHAVSKQSGDIKWTLREDPVIQVPVYLTEPGFLPDPNDGSLYILGGKHKEGLVKLPFTIPELVQSAPCRSSDGILYTGKKQDVWFVVDPETGEKQTSLTTGSSESICPNSPLLYIGRTEYMVTMFDTKTQELRWNATYNDYSAPAYDEKQDYKMAHLVSSGDGLVVTVDRETGDVLWSQNYGSPVVGVYLYSGDSLRHAPHLSLAMETLRFLTFSASERADPYSSLKWSYQFVKEQASAQTQLVPTLYVGKIDSHLYASTSLVHHGVSLVPRGLTLARIEGPLTEEVTVRERGECEITPSTDVRYPPGSTTSPKNQWLLIGHHELPPLAHTTMLRDFPGGLQRFGEAVIPPQKPSPAPPSSYYNQHYYEGSAGSSRESRSQRGSGPEERPEKTPPRVTVLPVYMTQDHLTLAVLTLLLGGWLAFAFSYPIRAAQQMNAQRQMDQAFESHLQRIQSTVHTVPLGSSETTISPKTNLSTVSPPEPGPRSRHHSSSTSETDTNTTNQKPTTSNHSNNSNHSNQLNNNNNGGDGDEGGVQVGKISFSQSDVLGHGTAGTFVFRGQFDGRHVAVKRILPECLEVAEREVQLLRESDTHPNVIRYFCTERDRLFTYIAIELCTTTLQQYVENPSAFPDLSPISILEQTMCGLSHLHSLNIVHRDLKPRNILLSGPSAVGRVRALISDFGLCKKIQDGRCSFSLRSGIPGTEGWIAPEVLRDTPGNKPTAAVDVFSAGCVFYYVVSGGQHPFGDALRRQVNILSGEYHLAHFSEEKNCDVIARDLIEQMISPDPEARPSTACVLKHPFFWTPEKQLLFFQDVSDRIEKEPSDSPIVVRLETAGRSVVRTNWRMHISVPLQTDLRRFRTYKGNSVRDLLRAMRNKKHHYHELPQEVQETLGELPEGFVSYFTCRFPRLLMHTHTAMGTCARERLFLPYYLNPEP</sequence>
<evidence type="ECO:0000256" key="37">
    <source>
        <dbReference type="SAM" id="MobiDB-lite"/>
    </source>
</evidence>
<dbReference type="SMART" id="SM00360">
    <property type="entry name" value="RRM"/>
    <property type="match status" value="1"/>
</dbReference>